<dbReference type="Proteomes" id="UP000075606">
    <property type="component" value="Unassembled WGS sequence"/>
</dbReference>
<gene>
    <name evidence="6" type="ORF">AWW68_03600</name>
</gene>
<feature type="domain" description="CBS" evidence="5">
    <location>
        <begin position="338"/>
        <end position="400"/>
    </location>
</feature>
<dbReference type="Gene3D" id="3.10.580.10">
    <property type="entry name" value="CBS-domain"/>
    <property type="match status" value="1"/>
</dbReference>
<dbReference type="CDD" id="cd01561">
    <property type="entry name" value="CBS_like"/>
    <property type="match status" value="1"/>
</dbReference>
<proteinExistence type="inferred from homology"/>
<organism evidence="6 7">
    <name type="scientific">Roseivirga spongicola</name>
    <dbReference type="NCBI Taxonomy" id="333140"/>
    <lineage>
        <taxon>Bacteria</taxon>
        <taxon>Pseudomonadati</taxon>
        <taxon>Bacteroidota</taxon>
        <taxon>Cytophagia</taxon>
        <taxon>Cytophagales</taxon>
        <taxon>Roseivirgaceae</taxon>
        <taxon>Roseivirga</taxon>
    </lineage>
</organism>
<dbReference type="PANTHER" id="PTHR10314">
    <property type="entry name" value="CYSTATHIONINE BETA-SYNTHASE"/>
    <property type="match status" value="1"/>
</dbReference>
<dbReference type="SUPFAM" id="SSF54631">
    <property type="entry name" value="CBS-domain pair"/>
    <property type="match status" value="1"/>
</dbReference>
<dbReference type="InterPro" id="IPR000644">
    <property type="entry name" value="CBS_dom"/>
</dbReference>
<evidence type="ECO:0000256" key="3">
    <source>
        <dbReference type="ARBA" id="ARBA00022898"/>
    </source>
</evidence>
<comment type="cofactor">
    <cofactor evidence="1">
        <name>pyridoxal 5'-phosphate</name>
        <dbReference type="ChEBI" id="CHEBI:597326"/>
    </cofactor>
</comment>
<dbReference type="InterPro" id="IPR036052">
    <property type="entry name" value="TrpB-like_PALP_sf"/>
</dbReference>
<reference evidence="6 7" key="1">
    <citation type="submission" date="2016-01" db="EMBL/GenBank/DDBJ databases">
        <title>Genome sequencing of Roseivirga spongicola UST030701-084.</title>
        <authorList>
            <person name="Selvaratnam C."/>
            <person name="Thevarajoo S."/>
            <person name="Goh K.M."/>
            <person name="Ee R."/>
            <person name="Chan K.-G."/>
            <person name="Chong C.S."/>
        </authorList>
    </citation>
    <scope>NUCLEOTIDE SEQUENCE [LARGE SCALE GENOMIC DNA]</scope>
    <source>
        <strain evidence="6 7">UST030701-084</strain>
    </source>
</reference>
<sequence>MKYYNSIIETIGDTPLVKLNSVNKGIPGTILVKVEYFNPGNSMKDRMALKMVEDAEAAGLLKPGGTIIEGTSGNTGMGLALAAISKGYKCIFTLADKQSQEKIDILKAVGAEVIVCPTNVEPDDPRSYYSVAKKLNKDIPNSFYPNQYDNTSNAQAHYETTGPEIWRDTEGKITHWAAGVGTGGSMCGTAKYLKEQNADIVSVGIDTYGSVFKKYKETGVFDEKEIYPYLTEGIGEDILPKNVDFDLIDTFVKVTDKDGAIMTRRLAREEGMFCGWSCGSAVAGALEYAKENLKEDDVMVIILPDHGTRYLGKIYNDDWMKARGFVENRSFDSAADIITHQNGNGKLTTIEQSATVGEAVKLMTGNSISQLPVTNGNEFVGSLIDSKLLAQMIEDPELKTKPVSEVMDPSFQFVSPDNTLDVLSSVITKDNPAVLVRDEKNEVHILTRHDLLNAMTNN</sequence>
<dbReference type="OrthoDB" id="9808024at2"/>
<dbReference type="Gene3D" id="3.40.50.1100">
    <property type="match status" value="2"/>
</dbReference>
<dbReference type="Pfam" id="PF00571">
    <property type="entry name" value="CBS"/>
    <property type="match status" value="2"/>
</dbReference>
<dbReference type="FunFam" id="3.40.50.1100:FF:000003">
    <property type="entry name" value="Cystathionine beta-synthase"/>
    <property type="match status" value="1"/>
</dbReference>
<comment type="similarity">
    <text evidence="2">Belongs to the cysteine synthase/cystathionine beta-synthase family.</text>
</comment>
<evidence type="ECO:0000256" key="4">
    <source>
        <dbReference type="PROSITE-ProRule" id="PRU00703"/>
    </source>
</evidence>
<dbReference type="PROSITE" id="PS00901">
    <property type="entry name" value="CYS_SYNTHASE"/>
    <property type="match status" value="1"/>
</dbReference>
<dbReference type="STRING" id="333140.AWW68_03600"/>
<keyword evidence="3" id="KW-0663">Pyridoxal phosphate</keyword>
<name>A0A150XGM8_9BACT</name>
<dbReference type="GO" id="GO:0006535">
    <property type="term" value="P:cysteine biosynthetic process from serine"/>
    <property type="evidence" value="ECO:0007669"/>
    <property type="project" value="InterPro"/>
</dbReference>
<dbReference type="RefSeq" id="WP_068216673.1">
    <property type="nucleotide sequence ID" value="NZ_LRPC01000001.1"/>
</dbReference>
<keyword evidence="4" id="KW-0129">CBS domain</keyword>
<evidence type="ECO:0000256" key="1">
    <source>
        <dbReference type="ARBA" id="ARBA00001933"/>
    </source>
</evidence>
<accession>A0A150XGM8</accession>
<evidence type="ECO:0000313" key="7">
    <source>
        <dbReference type="Proteomes" id="UP000075606"/>
    </source>
</evidence>
<evidence type="ECO:0000313" key="6">
    <source>
        <dbReference type="EMBL" id="KYG77866.1"/>
    </source>
</evidence>
<dbReference type="FunFam" id="3.40.50.1100:FF:000118">
    <property type="entry name" value="Related to CYS4-cystathionine beta-synthase"/>
    <property type="match status" value="1"/>
</dbReference>
<dbReference type="InterPro" id="IPR001216">
    <property type="entry name" value="P-phosphate_BS"/>
</dbReference>
<dbReference type="InterPro" id="IPR046342">
    <property type="entry name" value="CBS_dom_sf"/>
</dbReference>
<dbReference type="Pfam" id="PF00291">
    <property type="entry name" value="PALP"/>
    <property type="match status" value="1"/>
</dbReference>
<protein>
    <submittedName>
        <fullName evidence="6">Cystathionine beta-synthase</fullName>
    </submittedName>
</protein>
<dbReference type="GO" id="GO:0016765">
    <property type="term" value="F:transferase activity, transferring alkyl or aryl (other than methyl) groups"/>
    <property type="evidence" value="ECO:0007669"/>
    <property type="project" value="UniProtKB-ARBA"/>
</dbReference>
<dbReference type="EMBL" id="LRPC01000001">
    <property type="protein sequence ID" value="KYG77866.1"/>
    <property type="molecule type" value="Genomic_DNA"/>
</dbReference>
<dbReference type="PROSITE" id="PS51371">
    <property type="entry name" value="CBS"/>
    <property type="match status" value="1"/>
</dbReference>
<dbReference type="InterPro" id="IPR001926">
    <property type="entry name" value="TrpB-like_PALP"/>
</dbReference>
<evidence type="ECO:0000259" key="5">
    <source>
        <dbReference type="PROSITE" id="PS51371"/>
    </source>
</evidence>
<evidence type="ECO:0000256" key="2">
    <source>
        <dbReference type="ARBA" id="ARBA00007103"/>
    </source>
</evidence>
<dbReference type="InterPro" id="IPR050214">
    <property type="entry name" value="Cys_Synth/Cystath_Beta-Synth"/>
</dbReference>
<keyword evidence="7" id="KW-1185">Reference proteome</keyword>
<comment type="caution">
    <text evidence="6">The sequence shown here is derived from an EMBL/GenBank/DDBJ whole genome shotgun (WGS) entry which is preliminary data.</text>
</comment>
<dbReference type="SUPFAM" id="SSF53686">
    <property type="entry name" value="Tryptophan synthase beta subunit-like PLP-dependent enzymes"/>
    <property type="match status" value="1"/>
</dbReference>
<dbReference type="AlphaFoldDB" id="A0A150XGM8"/>